<dbReference type="AlphaFoldDB" id="X1CKM8"/>
<evidence type="ECO:0000259" key="1">
    <source>
        <dbReference type="Pfam" id="PF01208"/>
    </source>
</evidence>
<accession>X1CKM8</accession>
<feature type="non-terminal residue" evidence="2">
    <location>
        <position position="1"/>
    </location>
</feature>
<protein>
    <recommendedName>
        <fullName evidence="1">Uroporphyrinogen decarboxylase (URO-D) domain-containing protein</fullName>
    </recommendedName>
</protein>
<feature type="domain" description="Uroporphyrinogen decarboxylase (URO-D)" evidence="1">
    <location>
        <begin position="119"/>
        <end position="288"/>
    </location>
</feature>
<dbReference type="Gene3D" id="3.20.20.210">
    <property type="match status" value="1"/>
</dbReference>
<feature type="non-terminal residue" evidence="2">
    <location>
        <position position="291"/>
    </location>
</feature>
<proteinExistence type="predicted"/>
<evidence type="ECO:0000313" key="2">
    <source>
        <dbReference type="EMBL" id="GAG96773.1"/>
    </source>
</evidence>
<comment type="caution">
    <text evidence="2">The sequence shown here is derived from an EMBL/GenBank/DDBJ whole genome shotgun (WGS) entry which is preliminary data.</text>
</comment>
<dbReference type="EMBL" id="BART01021152">
    <property type="protein sequence ID" value="GAG96773.1"/>
    <property type="molecule type" value="Genomic_DNA"/>
</dbReference>
<dbReference type="PANTHER" id="PTHR47099:SF1">
    <property type="entry name" value="METHYLCOBAMIDE:COM METHYLTRANSFERASE MTBA"/>
    <property type="match status" value="1"/>
</dbReference>
<dbReference type="Pfam" id="PF01208">
    <property type="entry name" value="URO-D"/>
    <property type="match status" value="1"/>
</dbReference>
<dbReference type="SUPFAM" id="SSF51726">
    <property type="entry name" value="UROD/MetE-like"/>
    <property type="match status" value="1"/>
</dbReference>
<sequence>HPVFASGAGCVICGKNNSFPVEIPEIGMGQKNLVFLRDNGWMEDEYGICRMPIASGLYWRYIYHPLAEAGIEEVRNYRFPDPTLPERYLGVRSDVSRWGKSHFTIIEVRNIFKQSWELRGFERYMMDLSLEPKLAGILADRALEHLIEQSKQLIRYGIDMIMITGDIAMQENMMLSPSLWRKYFKSRLKTWLEEVRREGNVYFMFHSDGNMEPVFNDLVEIGFDAITPIQPECMDVEEIKRCYGSQVSLHGSISCQETLPYGTPDDVASEVRRRISCCGRDGGLILSPSNT</sequence>
<dbReference type="GO" id="GO:0006779">
    <property type="term" value="P:porphyrin-containing compound biosynthetic process"/>
    <property type="evidence" value="ECO:0007669"/>
    <property type="project" value="InterPro"/>
</dbReference>
<reference evidence="2" key="1">
    <citation type="journal article" date="2014" name="Front. Microbiol.">
        <title>High frequency of phylogenetically diverse reductive dehalogenase-homologous genes in deep subseafloor sedimentary metagenomes.</title>
        <authorList>
            <person name="Kawai M."/>
            <person name="Futagami T."/>
            <person name="Toyoda A."/>
            <person name="Takaki Y."/>
            <person name="Nishi S."/>
            <person name="Hori S."/>
            <person name="Arai W."/>
            <person name="Tsubouchi T."/>
            <person name="Morono Y."/>
            <person name="Uchiyama I."/>
            <person name="Ito T."/>
            <person name="Fujiyama A."/>
            <person name="Inagaki F."/>
            <person name="Takami H."/>
        </authorList>
    </citation>
    <scope>NUCLEOTIDE SEQUENCE</scope>
    <source>
        <strain evidence="2">Expedition CK06-06</strain>
    </source>
</reference>
<dbReference type="PANTHER" id="PTHR47099">
    <property type="entry name" value="METHYLCOBAMIDE:COM METHYLTRANSFERASE MTBA"/>
    <property type="match status" value="1"/>
</dbReference>
<dbReference type="InterPro" id="IPR038071">
    <property type="entry name" value="UROD/MetE-like_sf"/>
</dbReference>
<dbReference type="InterPro" id="IPR052024">
    <property type="entry name" value="Methanogen_methyltrans"/>
</dbReference>
<dbReference type="GO" id="GO:0004853">
    <property type="term" value="F:uroporphyrinogen decarboxylase activity"/>
    <property type="evidence" value="ECO:0007669"/>
    <property type="project" value="InterPro"/>
</dbReference>
<organism evidence="2">
    <name type="scientific">marine sediment metagenome</name>
    <dbReference type="NCBI Taxonomy" id="412755"/>
    <lineage>
        <taxon>unclassified sequences</taxon>
        <taxon>metagenomes</taxon>
        <taxon>ecological metagenomes</taxon>
    </lineage>
</organism>
<name>X1CKM8_9ZZZZ</name>
<dbReference type="InterPro" id="IPR000257">
    <property type="entry name" value="Uroporphyrinogen_deCOase"/>
</dbReference>
<gene>
    <name evidence="2" type="ORF">S01H4_39110</name>
</gene>